<organism evidence="2 3">
    <name type="scientific">Phialocephala subalpina</name>
    <dbReference type="NCBI Taxonomy" id="576137"/>
    <lineage>
        <taxon>Eukaryota</taxon>
        <taxon>Fungi</taxon>
        <taxon>Dikarya</taxon>
        <taxon>Ascomycota</taxon>
        <taxon>Pezizomycotina</taxon>
        <taxon>Leotiomycetes</taxon>
        <taxon>Helotiales</taxon>
        <taxon>Mollisiaceae</taxon>
        <taxon>Phialocephala</taxon>
        <taxon>Phialocephala fortinii species complex</taxon>
    </lineage>
</organism>
<evidence type="ECO:0008006" key="4">
    <source>
        <dbReference type="Google" id="ProtNLM"/>
    </source>
</evidence>
<gene>
    <name evidence="2" type="ORF">PAC_03906</name>
</gene>
<dbReference type="STRING" id="576137.A0A1L7WMN4"/>
<feature type="compositionally biased region" description="Gly residues" evidence="1">
    <location>
        <begin position="528"/>
        <end position="540"/>
    </location>
</feature>
<dbReference type="InterPro" id="IPR032710">
    <property type="entry name" value="NTF2-like_dom_sf"/>
</dbReference>
<dbReference type="EMBL" id="FJOG01000004">
    <property type="protein sequence ID" value="CZR54023.1"/>
    <property type="molecule type" value="Genomic_DNA"/>
</dbReference>
<dbReference type="Gene3D" id="3.10.450.50">
    <property type="match status" value="1"/>
</dbReference>
<feature type="compositionally biased region" description="Basic and acidic residues" evidence="1">
    <location>
        <begin position="426"/>
        <end position="435"/>
    </location>
</feature>
<feature type="region of interest" description="Disordered" evidence="1">
    <location>
        <begin position="412"/>
        <end position="456"/>
    </location>
</feature>
<feature type="compositionally biased region" description="Low complexity" evidence="1">
    <location>
        <begin position="564"/>
        <end position="580"/>
    </location>
</feature>
<proteinExistence type="predicted"/>
<feature type="region of interest" description="Disordered" evidence="1">
    <location>
        <begin position="209"/>
        <end position="399"/>
    </location>
</feature>
<accession>A0A1L7WMN4</accession>
<dbReference type="Proteomes" id="UP000184330">
    <property type="component" value="Unassembled WGS sequence"/>
</dbReference>
<reference evidence="2 3" key="1">
    <citation type="submission" date="2016-03" db="EMBL/GenBank/DDBJ databases">
        <authorList>
            <person name="Ploux O."/>
        </authorList>
    </citation>
    <scope>NUCLEOTIDE SEQUENCE [LARGE SCALE GENOMIC DNA]</scope>
    <source>
        <strain evidence="2 3">UAMH 11012</strain>
    </source>
</reference>
<feature type="compositionally biased region" description="Basic and acidic residues" evidence="1">
    <location>
        <begin position="358"/>
        <end position="373"/>
    </location>
</feature>
<dbReference type="AlphaFoldDB" id="A0A1L7WMN4"/>
<name>A0A1L7WMN4_9HELO</name>
<sequence>MSLQAVYKQFLAAPNSALLASNASLHYITTLVTINGSSEIIKHLNNQTRELKKKEEKYLDVVEGADALAVELHTTIEFVFGGGAYLPGLDDNFLADRVVTFPIIHMVSFDADGKIQQIRQNWDQGSLLKLIDVIGKTGRNWPIRDGKDQIKLIANSVKSAGKTMADGPPPTNAEEAAYNRSRGNSTHITRDPHASLSLFAPRGERFEDPLPTVVAPKSSAKPPPRDINEIFGGQTSPVEPERSESPSRIAPKVGAGKNYGPSRLFDAESADTAAPDPKAEKMYRPSAARYQHFDFGDGEEAAEKKRPTLEASKHSSQWKFDDFMTPQKPVPSKVLRTNDVRHWGNSDDEVVDSPVKVKKVDKPRPSAETHFEFQDDGTSEGGSRLVGRPRGAGQNNGLGLYKDNLFDEETGAASVGSDPVPTLANVKDRKKDFDPHFTMTDDSPASKPTTQHVTDNRAKVVKMMDANWDTYDQSPNQKENHHSASSDTTKSMTIAGDGMGGKKGPLSEATNIMSHRNDNPKGINTAGDGMGGKKGSGRLWGFGDDSDGEESGDIHTKAGKFRTGKTQGKQQATGGDFWDF</sequence>
<feature type="region of interest" description="Disordered" evidence="1">
    <location>
        <begin position="470"/>
        <end position="580"/>
    </location>
</feature>
<evidence type="ECO:0000313" key="3">
    <source>
        <dbReference type="Proteomes" id="UP000184330"/>
    </source>
</evidence>
<protein>
    <recommendedName>
        <fullName evidence="4">NTF2-like protein</fullName>
    </recommendedName>
</protein>
<keyword evidence="3" id="KW-1185">Reference proteome</keyword>
<dbReference type="SUPFAM" id="SSF54427">
    <property type="entry name" value="NTF2-like"/>
    <property type="match status" value="1"/>
</dbReference>
<feature type="compositionally biased region" description="Polar residues" evidence="1">
    <location>
        <begin position="440"/>
        <end position="453"/>
    </location>
</feature>
<feature type="compositionally biased region" description="Basic and acidic residues" evidence="1">
    <location>
        <begin position="336"/>
        <end position="345"/>
    </location>
</feature>
<evidence type="ECO:0000313" key="2">
    <source>
        <dbReference type="EMBL" id="CZR54023.1"/>
    </source>
</evidence>
<evidence type="ECO:0000256" key="1">
    <source>
        <dbReference type="SAM" id="MobiDB-lite"/>
    </source>
</evidence>
<dbReference type="OrthoDB" id="1162399at2759"/>
<feature type="compositionally biased region" description="Basic and acidic residues" evidence="1">
    <location>
        <begin position="291"/>
        <end position="313"/>
    </location>
</feature>